<feature type="domain" description="SAM-dependent MTase TRM10-type" evidence="10">
    <location>
        <begin position="1"/>
        <end position="190"/>
    </location>
</feature>
<comment type="catalytic activity">
    <reaction evidence="8">
        <text>guanosine(9) in tRNA + S-adenosyl-L-methionine = N(1)-methylguanosine(9) in tRNA + S-adenosyl-L-homocysteine + H(+)</text>
        <dbReference type="Rhea" id="RHEA:43156"/>
        <dbReference type="Rhea" id="RHEA-COMP:10367"/>
        <dbReference type="Rhea" id="RHEA-COMP:10368"/>
        <dbReference type="ChEBI" id="CHEBI:15378"/>
        <dbReference type="ChEBI" id="CHEBI:57856"/>
        <dbReference type="ChEBI" id="CHEBI:59789"/>
        <dbReference type="ChEBI" id="CHEBI:73542"/>
        <dbReference type="ChEBI" id="CHEBI:74269"/>
        <dbReference type="EC" id="2.1.1.221"/>
    </reaction>
</comment>
<protein>
    <recommendedName>
        <fullName evidence="2">tRNA (guanine(9)-N1)-methyltransferase</fullName>
        <ecNumber evidence="1">2.1.1.221</ecNumber>
    </recommendedName>
    <alternativeName>
        <fullName evidence="7">tRNA methyltransferase 10</fullName>
    </alternativeName>
    <alternativeName>
        <fullName evidence="6">tRNA(m1G9)-methyltransferase</fullName>
    </alternativeName>
</protein>
<evidence type="ECO:0000256" key="6">
    <source>
        <dbReference type="ARBA" id="ARBA00031792"/>
    </source>
</evidence>
<name>A0A5E8BU85_9ASCO</name>
<reference evidence="11 12" key="1">
    <citation type="submission" date="2019-09" db="EMBL/GenBank/DDBJ databases">
        <authorList>
            <person name="Brejova B."/>
        </authorList>
    </citation>
    <scope>NUCLEOTIDE SEQUENCE [LARGE SCALE GENOMIC DNA]</scope>
</reference>
<evidence type="ECO:0000256" key="9">
    <source>
        <dbReference type="SAM" id="MobiDB-lite"/>
    </source>
</evidence>
<dbReference type="PANTHER" id="PTHR13563:SF13">
    <property type="entry name" value="TRNA METHYLTRANSFERASE 10 HOMOLOG A"/>
    <property type="match status" value="1"/>
</dbReference>
<dbReference type="GO" id="GO:0000049">
    <property type="term" value="F:tRNA binding"/>
    <property type="evidence" value="ECO:0007669"/>
    <property type="project" value="TreeGrafter"/>
</dbReference>
<accession>A0A5E8BU85</accession>
<dbReference type="RefSeq" id="XP_031853931.1">
    <property type="nucleotide sequence ID" value="XM_031998040.1"/>
</dbReference>
<dbReference type="InterPro" id="IPR038459">
    <property type="entry name" value="MT_TRM10-typ_sf"/>
</dbReference>
<dbReference type="GO" id="GO:0002939">
    <property type="term" value="P:tRNA N1-guanine methylation"/>
    <property type="evidence" value="ECO:0007669"/>
    <property type="project" value="TreeGrafter"/>
</dbReference>
<evidence type="ECO:0000256" key="2">
    <source>
        <dbReference type="ARBA" id="ARBA00020451"/>
    </source>
</evidence>
<dbReference type="PROSITE" id="PS51675">
    <property type="entry name" value="SAM_MT_TRM10"/>
    <property type="match status" value="1"/>
</dbReference>
<dbReference type="EMBL" id="CABVLU010000003">
    <property type="protein sequence ID" value="VVT52937.1"/>
    <property type="molecule type" value="Genomic_DNA"/>
</dbReference>
<dbReference type="Gene3D" id="3.40.1280.30">
    <property type="match status" value="1"/>
</dbReference>
<evidence type="ECO:0000256" key="8">
    <source>
        <dbReference type="ARBA" id="ARBA00048434"/>
    </source>
</evidence>
<keyword evidence="5" id="KW-0949">S-adenosyl-L-methionine</keyword>
<evidence type="ECO:0000259" key="10">
    <source>
        <dbReference type="PROSITE" id="PS51675"/>
    </source>
</evidence>
<dbReference type="EC" id="2.1.1.221" evidence="1"/>
<proteinExistence type="predicted"/>
<dbReference type="InterPro" id="IPR007356">
    <property type="entry name" value="tRNA_m1G_MeTrfase_euk"/>
</dbReference>
<evidence type="ECO:0000256" key="7">
    <source>
        <dbReference type="ARBA" id="ARBA00032166"/>
    </source>
</evidence>
<evidence type="ECO:0000256" key="5">
    <source>
        <dbReference type="ARBA" id="ARBA00022691"/>
    </source>
</evidence>
<evidence type="ECO:0000256" key="3">
    <source>
        <dbReference type="ARBA" id="ARBA00022603"/>
    </source>
</evidence>
<dbReference type="GO" id="GO:0052905">
    <property type="term" value="F:tRNA (guanosine(9)-N1)-methyltransferase activity"/>
    <property type="evidence" value="ECO:0007669"/>
    <property type="project" value="UniProtKB-EC"/>
</dbReference>
<dbReference type="Proteomes" id="UP000398389">
    <property type="component" value="Unassembled WGS sequence"/>
</dbReference>
<dbReference type="OrthoDB" id="278300at2759"/>
<sequence length="213" mass="24944">MVRHHVELDVIIDCGFDEMMKPEELNSLGSQIIRCYSDNKKSEKYVNLKLSSFNKSLKERFTTVMRNQHLQWKNIEILEEEYHFPNDPEDLKNWVYLSSDSSNLIETLEPHRTYIIGGIVDKGRYKNLCKDKAEKQGIQTGRLPIDEFIKISGRRVLTTNHVFEILLQWLVTKDWKLAFENVIPPRKLLSNVHQDNTSKKPQLESNQIAENSS</sequence>
<dbReference type="CDD" id="cd18089">
    <property type="entry name" value="SPOUT_Trm10-like"/>
    <property type="match status" value="1"/>
</dbReference>
<dbReference type="PANTHER" id="PTHR13563">
    <property type="entry name" value="TRNA (GUANINE-9-) METHYLTRANSFERASE"/>
    <property type="match status" value="1"/>
</dbReference>
<feature type="compositionally biased region" description="Polar residues" evidence="9">
    <location>
        <begin position="203"/>
        <end position="213"/>
    </location>
</feature>
<keyword evidence="12" id="KW-1185">Reference proteome</keyword>
<evidence type="ECO:0000256" key="4">
    <source>
        <dbReference type="ARBA" id="ARBA00022679"/>
    </source>
</evidence>
<dbReference type="GeneID" id="43582140"/>
<keyword evidence="3" id="KW-0489">Methyltransferase</keyword>
<dbReference type="GO" id="GO:0005634">
    <property type="term" value="C:nucleus"/>
    <property type="evidence" value="ECO:0007669"/>
    <property type="project" value="TreeGrafter"/>
</dbReference>
<dbReference type="InterPro" id="IPR028564">
    <property type="entry name" value="MT_TRM10-typ"/>
</dbReference>
<evidence type="ECO:0000313" key="12">
    <source>
        <dbReference type="Proteomes" id="UP000398389"/>
    </source>
</evidence>
<gene>
    <name evidence="11" type="ORF">SAPINGB_P003322</name>
</gene>
<keyword evidence="4" id="KW-0808">Transferase</keyword>
<feature type="region of interest" description="Disordered" evidence="9">
    <location>
        <begin position="193"/>
        <end position="213"/>
    </location>
</feature>
<organism evidence="11 12">
    <name type="scientific">Magnusiomyces paraingens</name>
    <dbReference type="NCBI Taxonomy" id="2606893"/>
    <lineage>
        <taxon>Eukaryota</taxon>
        <taxon>Fungi</taxon>
        <taxon>Dikarya</taxon>
        <taxon>Ascomycota</taxon>
        <taxon>Saccharomycotina</taxon>
        <taxon>Dipodascomycetes</taxon>
        <taxon>Dipodascales</taxon>
        <taxon>Dipodascaceae</taxon>
        <taxon>Magnusiomyces</taxon>
    </lineage>
</organism>
<evidence type="ECO:0000256" key="1">
    <source>
        <dbReference type="ARBA" id="ARBA00012797"/>
    </source>
</evidence>
<dbReference type="AlphaFoldDB" id="A0A5E8BU85"/>
<evidence type="ECO:0000313" key="11">
    <source>
        <dbReference type="EMBL" id="VVT52937.1"/>
    </source>
</evidence>